<dbReference type="OrthoDB" id="4144821at2"/>
<keyword evidence="1" id="KW-0343">GTPase activation</keyword>
<dbReference type="AlphaFoldDB" id="A0A3A4KG26"/>
<dbReference type="Gene3D" id="3.80.10.10">
    <property type="entry name" value="Ribonuclease Inhibitor"/>
    <property type="match status" value="2"/>
</dbReference>
<evidence type="ECO:0000256" key="2">
    <source>
        <dbReference type="ARBA" id="ARBA00022614"/>
    </source>
</evidence>
<dbReference type="InterPro" id="IPR027038">
    <property type="entry name" value="RanGap"/>
</dbReference>
<evidence type="ECO:0000313" key="5">
    <source>
        <dbReference type="EMBL" id="RJO73399.1"/>
    </source>
</evidence>
<proteinExistence type="predicted"/>
<evidence type="ECO:0000256" key="3">
    <source>
        <dbReference type="ARBA" id="ARBA00022737"/>
    </source>
</evidence>
<evidence type="ECO:0000256" key="1">
    <source>
        <dbReference type="ARBA" id="ARBA00022468"/>
    </source>
</evidence>
<evidence type="ECO:0000313" key="6">
    <source>
        <dbReference type="Proteomes" id="UP000266677"/>
    </source>
</evidence>
<dbReference type="GO" id="GO:0048471">
    <property type="term" value="C:perinuclear region of cytoplasm"/>
    <property type="evidence" value="ECO:0007669"/>
    <property type="project" value="TreeGrafter"/>
</dbReference>
<comment type="caution">
    <text evidence="5">The sequence shown here is derived from an EMBL/GenBank/DDBJ whole genome shotgun (WGS) entry which is preliminary data.</text>
</comment>
<feature type="region of interest" description="Disordered" evidence="4">
    <location>
        <begin position="1"/>
        <end position="21"/>
    </location>
</feature>
<dbReference type="Pfam" id="PF13855">
    <property type="entry name" value="LRR_8"/>
    <property type="match status" value="1"/>
</dbReference>
<dbReference type="GO" id="GO:0005829">
    <property type="term" value="C:cytosol"/>
    <property type="evidence" value="ECO:0007669"/>
    <property type="project" value="TreeGrafter"/>
</dbReference>
<evidence type="ECO:0008006" key="7">
    <source>
        <dbReference type="Google" id="ProtNLM"/>
    </source>
</evidence>
<dbReference type="RefSeq" id="WP_120042476.1">
    <property type="nucleotide sequence ID" value="NZ_QZFU01000023.1"/>
</dbReference>
<dbReference type="PANTHER" id="PTHR24113:SF12">
    <property type="entry name" value="RAN GTPASE-ACTIVATING PROTEIN 1"/>
    <property type="match status" value="1"/>
</dbReference>
<keyword evidence="2" id="KW-0433">Leucine-rich repeat</keyword>
<name>A0A3A4KG26_9NOCA</name>
<gene>
    <name evidence="5" type="ORF">D5S18_19410</name>
</gene>
<sequence length="303" mass="33066">MNATGAVDSAGLEQRLRDNPDDPATWRAYGEWLDGCGDARGRLIRLEQERARIGPGDRSDLDREIAALTSEHQQGWDAELPSNSTCLARRHGFATKVGIVWSDDEPTLIAQALRQRFVTALRIEPDPRQDSFPFPDYNIGANGPQTRIEVDALATIDLGRLVELDLAYLRLGGPGAKALAAAGDPTVARLEMLDLRYSRVGDVGIAALAGAGSFAGVRRIHLQRNLITAVGVRALHGLTRLTELDLRYNNIGVEGVRALLEAPFIGSLTRLWLYRADVGEDGARMLASAPQLPPALRSYWRSV</sequence>
<dbReference type="EMBL" id="QZFU01000023">
    <property type="protein sequence ID" value="RJO73399.1"/>
    <property type="molecule type" value="Genomic_DNA"/>
</dbReference>
<dbReference type="InterPro" id="IPR032675">
    <property type="entry name" value="LRR_dom_sf"/>
</dbReference>
<dbReference type="Proteomes" id="UP000266677">
    <property type="component" value="Unassembled WGS sequence"/>
</dbReference>
<evidence type="ECO:0000256" key="4">
    <source>
        <dbReference type="SAM" id="MobiDB-lite"/>
    </source>
</evidence>
<protein>
    <recommendedName>
        <fullName evidence="7">Leucine-rich repeat domain-containing protein</fullName>
    </recommendedName>
</protein>
<organism evidence="5 6">
    <name type="scientific">Nocardia panacis</name>
    <dbReference type="NCBI Taxonomy" id="2340916"/>
    <lineage>
        <taxon>Bacteria</taxon>
        <taxon>Bacillati</taxon>
        <taxon>Actinomycetota</taxon>
        <taxon>Actinomycetes</taxon>
        <taxon>Mycobacteriales</taxon>
        <taxon>Nocardiaceae</taxon>
        <taxon>Nocardia</taxon>
    </lineage>
</organism>
<accession>A0A3A4KG26</accession>
<keyword evidence="3" id="KW-0677">Repeat</keyword>
<keyword evidence="6" id="KW-1185">Reference proteome</keyword>
<dbReference type="GO" id="GO:0031267">
    <property type="term" value="F:small GTPase binding"/>
    <property type="evidence" value="ECO:0007669"/>
    <property type="project" value="TreeGrafter"/>
</dbReference>
<dbReference type="GO" id="GO:0006913">
    <property type="term" value="P:nucleocytoplasmic transport"/>
    <property type="evidence" value="ECO:0007669"/>
    <property type="project" value="TreeGrafter"/>
</dbReference>
<dbReference type="PANTHER" id="PTHR24113">
    <property type="entry name" value="RAN GTPASE-ACTIVATING PROTEIN 1"/>
    <property type="match status" value="1"/>
</dbReference>
<reference evidence="5 6" key="1">
    <citation type="submission" date="2018-09" db="EMBL/GenBank/DDBJ databases">
        <title>YIM PH21274 draft genome.</title>
        <authorList>
            <person name="Miao C."/>
        </authorList>
    </citation>
    <scope>NUCLEOTIDE SEQUENCE [LARGE SCALE GENOMIC DNA]</scope>
    <source>
        <strain evidence="5 6">YIM PH 21724</strain>
    </source>
</reference>
<dbReference type="SUPFAM" id="SSF52047">
    <property type="entry name" value="RNI-like"/>
    <property type="match status" value="1"/>
</dbReference>
<dbReference type="GO" id="GO:0005096">
    <property type="term" value="F:GTPase activator activity"/>
    <property type="evidence" value="ECO:0007669"/>
    <property type="project" value="UniProtKB-KW"/>
</dbReference>
<dbReference type="InterPro" id="IPR001611">
    <property type="entry name" value="Leu-rich_rpt"/>
</dbReference>